<proteinExistence type="predicted"/>
<dbReference type="AlphaFoldDB" id="A0A4C1SH15"/>
<evidence type="ECO:0000313" key="1">
    <source>
        <dbReference type="EMBL" id="GBP00401.1"/>
    </source>
</evidence>
<evidence type="ECO:0000313" key="2">
    <source>
        <dbReference type="Proteomes" id="UP000299102"/>
    </source>
</evidence>
<comment type="caution">
    <text evidence="1">The sequence shown here is derived from an EMBL/GenBank/DDBJ whole genome shotgun (WGS) entry which is preliminary data.</text>
</comment>
<accession>A0A4C1SH15</accession>
<keyword evidence="2" id="KW-1185">Reference proteome</keyword>
<reference evidence="1 2" key="1">
    <citation type="journal article" date="2019" name="Commun. Biol.">
        <title>The bagworm genome reveals a unique fibroin gene that provides high tensile strength.</title>
        <authorList>
            <person name="Kono N."/>
            <person name="Nakamura H."/>
            <person name="Ohtoshi R."/>
            <person name="Tomita M."/>
            <person name="Numata K."/>
            <person name="Arakawa K."/>
        </authorList>
    </citation>
    <scope>NUCLEOTIDE SEQUENCE [LARGE SCALE GENOMIC DNA]</scope>
</reference>
<sequence length="109" mass="12198">MHKYDVVVSDLHCPISGTRVRALTREWTFETDLLTFFFGSGRPDRAFNTAKNYINDCNKPTTRTGTAIGIRIDNGDATSLLYVRWYKVESHEVTNAAARSTGARRATPG</sequence>
<protein>
    <submittedName>
        <fullName evidence="1">Uncharacterized protein</fullName>
    </submittedName>
</protein>
<dbReference type="EMBL" id="BGZK01000005">
    <property type="protein sequence ID" value="GBP00401.1"/>
    <property type="molecule type" value="Genomic_DNA"/>
</dbReference>
<name>A0A4C1SH15_EUMVA</name>
<gene>
    <name evidence="1" type="ORF">EVAR_960_1</name>
</gene>
<organism evidence="1 2">
    <name type="scientific">Eumeta variegata</name>
    <name type="common">Bagworm moth</name>
    <name type="synonym">Eumeta japonica</name>
    <dbReference type="NCBI Taxonomy" id="151549"/>
    <lineage>
        <taxon>Eukaryota</taxon>
        <taxon>Metazoa</taxon>
        <taxon>Ecdysozoa</taxon>
        <taxon>Arthropoda</taxon>
        <taxon>Hexapoda</taxon>
        <taxon>Insecta</taxon>
        <taxon>Pterygota</taxon>
        <taxon>Neoptera</taxon>
        <taxon>Endopterygota</taxon>
        <taxon>Lepidoptera</taxon>
        <taxon>Glossata</taxon>
        <taxon>Ditrysia</taxon>
        <taxon>Tineoidea</taxon>
        <taxon>Psychidae</taxon>
        <taxon>Oiketicinae</taxon>
        <taxon>Eumeta</taxon>
    </lineage>
</organism>
<dbReference type="Proteomes" id="UP000299102">
    <property type="component" value="Unassembled WGS sequence"/>
</dbReference>